<gene>
    <name evidence="1" type="ORF">S03H2_18626</name>
</gene>
<protein>
    <submittedName>
        <fullName evidence="1">Uncharacterized protein</fullName>
    </submittedName>
</protein>
<dbReference type="EMBL" id="BARU01009675">
    <property type="protein sequence ID" value="GAH40144.1"/>
    <property type="molecule type" value="Genomic_DNA"/>
</dbReference>
<sequence>MIRHKITRNGMSMYAIGTYCKEYEKGKTINAIPGTFGIMTFDTHSNALDFLGSKIGKIIKVKSIGKGRRIKFVSANLSKEKIQCFYENQIYKNPSTFDLSELR</sequence>
<comment type="caution">
    <text evidence="1">The sequence shown here is derived from an EMBL/GenBank/DDBJ whole genome shotgun (WGS) entry which is preliminary data.</text>
</comment>
<dbReference type="AlphaFoldDB" id="X1GEW7"/>
<organism evidence="1">
    <name type="scientific">marine sediment metagenome</name>
    <dbReference type="NCBI Taxonomy" id="412755"/>
    <lineage>
        <taxon>unclassified sequences</taxon>
        <taxon>metagenomes</taxon>
        <taxon>ecological metagenomes</taxon>
    </lineage>
</organism>
<accession>X1GEW7</accession>
<evidence type="ECO:0000313" key="1">
    <source>
        <dbReference type="EMBL" id="GAH40144.1"/>
    </source>
</evidence>
<name>X1GEW7_9ZZZZ</name>
<proteinExistence type="predicted"/>
<reference evidence="1" key="1">
    <citation type="journal article" date="2014" name="Front. Microbiol.">
        <title>High frequency of phylogenetically diverse reductive dehalogenase-homologous genes in deep subseafloor sedimentary metagenomes.</title>
        <authorList>
            <person name="Kawai M."/>
            <person name="Futagami T."/>
            <person name="Toyoda A."/>
            <person name="Takaki Y."/>
            <person name="Nishi S."/>
            <person name="Hori S."/>
            <person name="Arai W."/>
            <person name="Tsubouchi T."/>
            <person name="Morono Y."/>
            <person name="Uchiyama I."/>
            <person name="Ito T."/>
            <person name="Fujiyama A."/>
            <person name="Inagaki F."/>
            <person name="Takami H."/>
        </authorList>
    </citation>
    <scope>NUCLEOTIDE SEQUENCE</scope>
    <source>
        <strain evidence="1">Expedition CK06-06</strain>
    </source>
</reference>